<evidence type="ECO:0000256" key="7">
    <source>
        <dbReference type="SAM" id="MobiDB-lite"/>
    </source>
</evidence>
<keyword evidence="6" id="KW-0539">Nucleus</keyword>
<dbReference type="GO" id="GO:0043565">
    <property type="term" value="F:sequence-specific DNA binding"/>
    <property type="evidence" value="ECO:0007669"/>
    <property type="project" value="InterPro"/>
</dbReference>
<feature type="compositionally biased region" description="Acidic residues" evidence="7">
    <location>
        <begin position="292"/>
        <end position="311"/>
    </location>
</feature>
<feature type="compositionally biased region" description="Low complexity" evidence="7">
    <location>
        <begin position="277"/>
        <end position="288"/>
    </location>
</feature>
<dbReference type="InterPro" id="IPR044810">
    <property type="entry name" value="WRKY_plant"/>
</dbReference>
<keyword evidence="3" id="KW-0805">Transcription regulation</keyword>
<feature type="domain" description="WRKY" evidence="8">
    <location>
        <begin position="342"/>
        <end position="390"/>
    </location>
</feature>
<protein>
    <recommendedName>
        <fullName evidence="8">WRKY domain-containing protein</fullName>
    </recommendedName>
</protein>
<evidence type="ECO:0000256" key="2">
    <source>
        <dbReference type="ARBA" id="ARBA00022737"/>
    </source>
</evidence>
<dbReference type="HOGENOM" id="CLU_685829_0_0_1"/>
<proteinExistence type="predicted"/>
<keyword evidence="10" id="KW-1185">Reference proteome</keyword>
<keyword evidence="2" id="KW-0677">Repeat</keyword>
<sequence length="402" mass="42414">MTPYVILGEALDLTSPSSAVSASDQALRRPAAEVAIASTTPERVFDGGGGVPGPVPVYGSDFDQGASYMALLAAGAGAVAPTPAAWAVDEEPPGISLPPQFSMANYAPPSYQLPASLVSPPPLAAGLHPYPPYLHGVDAPQQWPPRPTPSPSSSSLQPPPSFTVFTAGAPHEQHHSMQQLLLRAAAFGGGMQAAAAPAAATIEQPAKDGYNWRKYGQKQLKDAESPRSYYKCTRDGCPVKKIVERSSDGCIKEITYKGRHSHPRPLDPRRGSSPPSGMAGDNAADGAGPSAEVDDDDPSDDDMLHEDDGGGGEEGRDRGADGVGEAGQRVVRKPKIILQTTSEVDLLDDGYRWRKYGQKVVKGNPRPRSYYKCTADGCNVRKQIERASADAWPSNPAAALAR</sequence>
<dbReference type="Gramene" id="OB03G41840.1">
    <property type="protein sequence ID" value="OB03G41840.1"/>
    <property type="gene ID" value="OB03G41840"/>
</dbReference>
<evidence type="ECO:0000313" key="9">
    <source>
        <dbReference type="EnsemblPlants" id="OB03G41840.1"/>
    </source>
</evidence>
<dbReference type="PANTHER" id="PTHR31221">
    <property type="entry name" value="WRKY TRANSCRIPTION FACTOR PROTEIN 1-RELATED"/>
    <property type="match status" value="1"/>
</dbReference>
<dbReference type="Pfam" id="PF03106">
    <property type="entry name" value="WRKY"/>
    <property type="match status" value="2"/>
</dbReference>
<dbReference type="SMART" id="SM00774">
    <property type="entry name" value="WRKY"/>
    <property type="match status" value="2"/>
</dbReference>
<dbReference type="Gene3D" id="2.20.25.80">
    <property type="entry name" value="WRKY domain"/>
    <property type="match status" value="2"/>
</dbReference>
<keyword evidence="4" id="KW-0238">DNA-binding</keyword>
<organism evidence="9">
    <name type="scientific">Oryza brachyantha</name>
    <name type="common">malo sina</name>
    <dbReference type="NCBI Taxonomy" id="4533"/>
    <lineage>
        <taxon>Eukaryota</taxon>
        <taxon>Viridiplantae</taxon>
        <taxon>Streptophyta</taxon>
        <taxon>Embryophyta</taxon>
        <taxon>Tracheophyta</taxon>
        <taxon>Spermatophyta</taxon>
        <taxon>Magnoliopsida</taxon>
        <taxon>Liliopsida</taxon>
        <taxon>Poales</taxon>
        <taxon>Poaceae</taxon>
        <taxon>BOP clade</taxon>
        <taxon>Oryzoideae</taxon>
        <taxon>Oryzeae</taxon>
        <taxon>Oryzinae</taxon>
        <taxon>Oryza</taxon>
    </lineage>
</organism>
<dbReference type="Proteomes" id="UP000006038">
    <property type="component" value="Chromosome 3"/>
</dbReference>
<feature type="domain" description="WRKY" evidence="8">
    <location>
        <begin position="201"/>
        <end position="265"/>
    </location>
</feature>
<feature type="region of interest" description="Disordered" evidence="7">
    <location>
        <begin position="136"/>
        <end position="167"/>
    </location>
</feature>
<dbReference type="SUPFAM" id="SSF118290">
    <property type="entry name" value="WRKY DNA-binding domain"/>
    <property type="match status" value="2"/>
</dbReference>
<keyword evidence="5" id="KW-0804">Transcription</keyword>
<dbReference type="InterPro" id="IPR003657">
    <property type="entry name" value="WRKY_dom"/>
</dbReference>
<feature type="region of interest" description="Disordered" evidence="7">
    <location>
        <begin position="255"/>
        <end position="333"/>
    </location>
</feature>
<dbReference type="PROSITE" id="PS50811">
    <property type="entry name" value="WRKY"/>
    <property type="match status" value="2"/>
</dbReference>
<name>J3LT08_ORYBR</name>
<evidence type="ECO:0000256" key="5">
    <source>
        <dbReference type="ARBA" id="ARBA00023163"/>
    </source>
</evidence>
<comment type="subcellular location">
    <subcellularLocation>
        <location evidence="1">Nucleus</location>
    </subcellularLocation>
</comment>
<dbReference type="STRING" id="4533.J3LT08"/>
<dbReference type="EnsemblPlants" id="OB03G41840.1">
    <property type="protein sequence ID" value="OB03G41840.1"/>
    <property type="gene ID" value="OB03G41840"/>
</dbReference>
<accession>J3LT08</accession>
<reference evidence="9" key="1">
    <citation type="journal article" date="2013" name="Nat. Commun.">
        <title>Whole-genome sequencing of Oryza brachyantha reveals mechanisms underlying Oryza genome evolution.</title>
        <authorList>
            <person name="Chen J."/>
            <person name="Huang Q."/>
            <person name="Gao D."/>
            <person name="Wang J."/>
            <person name="Lang Y."/>
            <person name="Liu T."/>
            <person name="Li B."/>
            <person name="Bai Z."/>
            <person name="Luis Goicoechea J."/>
            <person name="Liang C."/>
            <person name="Chen C."/>
            <person name="Zhang W."/>
            <person name="Sun S."/>
            <person name="Liao Y."/>
            <person name="Zhang X."/>
            <person name="Yang L."/>
            <person name="Song C."/>
            <person name="Wang M."/>
            <person name="Shi J."/>
            <person name="Liu G."/>
            <person name="Liu J."/>
            <person name="Zhou H."/>
            <person name="Zhou W."/>
            <person name="Yu Q."/>
            <person name="An N."/>
            <person name="Chen Y."/>
            <person name="Cai Q."/>
            <person name="Wang B."/>
            <person name="Liu B."/>
            <person name="Min J."/>
            <person name="Huang Y."/>
            <person name="Wu H."/>
            <person name="Li Z."/>
            <person name="Zhang Y."/>
            <person name="Yin Y."/>
            <person name="Song W."/>
            <person name="Jiang J."/>
            <person name="Jackson S.A."/>
            <person name="Wing R.A."/>
            <person name="Wang J."/>
            <person name="Chen M."/>
        </authorList>
    </citation>
    <scope>NUCLEOTIDE SEQUENCE [LARGE SCALE GENOMIC DNA]</scope>
    <source>
        <strain evidence="9">cv. IRGC 101232</strain>
    </source>
</reference>
<dbReference type="InterPro" id="IPR036576">
    <property type="entry name" value="WRKY_dom_sf"/>
</dbReference>
<evidence type="ECO:0000256" key="1">
    <source>
        <dbReference type="ARBA" id="ARBA00004123"/>
    </source>
</evidence>
<evidence type="ECO:0000256" key="4">
    <source>
        <dbReference type="ARBA" id="ARBA00023125"/>
    </source>
</evidence>
<dbReference type="AlphaFoldDB" id="J3LT08"/>
<dbReference type="GO" id="GO:0005634">
    <property type="term" value="C:nucleus"/>
    <property type="evidence" value="ECO:0007669"/>
    <property type="project" value="UniProtKB-SubCell"/>
</dbReference>
<evidence type="ECO:0000256" key="3">
    <source>
        <dbReference type="ARBA" id="ARBA00023015"/>
    </source>
</evidence>
<evidence type="ECO:0000313" key="10">
    <source>
        <dbReference type="Proteomes" id="UP000006038"/>
    </source>
</evidence>
<dbReference type="FunFam" id="2.20.25.80:FF:000006">
    <property type="entry name" value="WRKY transcription factor"/>
    <property type="match status" value="1"/>
</dbReference>
<dbReference type="PANTHER" id="PTHR31221:SF49">
    <property type="entry name" value="OS03G0758950 PROTEIN"/>
    <property type="match status" value="1"/>
</dbReference>
<dbReference type="OMA" id="NDYDTAG"/>
<reference evidence="9" key="2">
    <citation type="submission" date="2013-04" db="UniProtKB">
        <authorList>
            <consortium name="EnsemblPlants"/>
        </authorList>
    </citation>
    <scope>IDENTIFICATION</scope>
</reference>
<evidence type="ECO:0000256" key="6">
    <source>
        <dbReference type="ARBA" id="ARBA00023242"/>
    </source>
</evidence>
<evidence type="ECO:0000259" key="8">
    <source>
        <dbReference type="PROSITE" id="PS50811"/>
    </source>
</evidence>
<dbReference type="GO" id="GO:0003700">
    <property type="term" value="F:DNA-binding transcription factor activity"/>
    <property type="evidence" value="ECO:0007669"/>
    <property type="project" value="InterPro"/>
</dbReference>